<evidence type="ECO:0000256" key="5">
    <source>
        <dbReference type="ARBA" id="ARBA00022448"/>
    </source>
</evidence>
<keyword evidence="11 17" id="KW-1133">Transmembrane helix</keyword>
<comment type="function">
    <text evidence="17">Core subunit of the mitochondrial membrane respiratory chain NADH dehydrogenase (Complex I) which catalyzes electron transfer from NADH through the respiratory chain, using ubiquinone as an electron acceptor. Essential for the catalytic activity and assembly of complex I.</text>
</comment>
<keyword evidence="8 17" id="KW-0999">Mitochondrion inner membrane</keyword>
<reference evidence="19" key="2">
    <citation type="journal article" date="2011" name="Mol. Biol. Rep.">
        <title>The mitochondrial genomes of two nemerteans, Cephalothrix sp. (Nemertea: Palaeonemertea) and Paranemertes cf. peregrina (Nemertea: Hoplonemertea).</title>
        <authorList>
            <person name="Chen H.X."/>
            <person name="Sundberg P."/>
            <person name="Wu H.Y."/>
            <person name="Sun S.C."/>
        </authorList>
    </citation>
    <scope>NUCLEOTIDE SEQUENCE</scope>
    <source>
        <strain evidence="19">Pp200802</strain>
    </source>
</reference>
<evidence type="ECO:0000256" key="1">
    <source>
        <dbReference type="ARBA" id="ARBA00004448"/>
    </source>
</evidence>
<dbReference type="PANTHER" id="PTHR46552:SF1">
    <property type="entry name" value="NADH-UBIQUINONE OXIDOREDUCTASE CHAIN 2"/>
    <property type="match status" value="1"/>
</dbReference>
<dbReference type="InterPro" id="IPR050175">
    <property type="entry name" value="Complex_I_Subunit_2"/>
</dbReference>
<dbReference type="InterPro" id="IPR003917">
    <property type="entry name" value="NADH_UbQ_OxRdtase_chain2"/>
</dbReference>
<feature type="transmembrane region" description="Helical" evidence="17">
    <location>
        <begin position="37"/>
        <end position="60"/>
    </location>
</feature>
<feature type="transmembrane region" description="Helical" evidence="17">
    <location>
        <begin position="279"/>
        <end position="297"/>
    </location>
</feature>
<evidence type="ECO:0000256" key="2">
    <source>
        <dbReference type="ARBA" id="ARBA00007012"/>
    </source>
</evidence>
<dbReference type="InterPro" id="IPR001750">
    <property type="entry name" value="ND/Mrp_TM"/>
</dbReference>
<feature type="transmembrane region" description="Helical" evidence="17">
    <location>
        <begin position="223"/>
        <end position="245"/>
    </location>
</feature>
<feature type="transmembrane region" description="Helical" evidence="17">
    <location>
        <begin position="133"/>
        <end position="159"/>
    </location>
</feature>
<feature type="transmembrane region" description="Helical" evidence="17">
    <location>
        <begin position="304"/>
        <end position="329"/>
    </location>
</feature>
<comment type="similarity">
    <text evidence="2 17">Belongs to the complex I subunit 2 family.</text>
</comment>
<evidence type="ECO:0000256" key="17">
    <source>
        <dbReference type="RuleBase" id="RU003403"/>
    </source>
</evidence>
<evidence type="ECO:0000259" key="18">
    <source>
        <dbReference type="Pfam" id="PF00361"/>
    </source>
</evidence>
<evidence type="ECO:0000256" key="15">
    <source>
        <dbReference type="ARBA" id="ARBA00023136"/>
    </source>
</evidence>
<evidence type="ECO:0000256" key="3">
    <source>
        <dbReference type="ARBA" id="ARBA00012944"/>
    </source>
</evidence>
<feature type="transmembrane region" description="Helical" evidence="17">
    <location>
        <begin position="252"/>
        <end position="273"/>
    </location>
</feature>
<evidence type="ECO:0000256" key="14">
    <source>
        <dbReference type="ARBA" id="ARBA00023128"/>
    </source>
</evidence>
<feature type="transmembrane region" description="Helical" evidence="17">
    <location>
        <begin position="180"/>
        <end position="211"/>
    </location>
</feature>
<feature type="transmembrane region" description="Helical" evidence="17">
    <location>
        <begin position="105"/>
        <end position="127"/>
    </location>
</feature>
<dbReference type="AlphaFoldDB" id="E7C1A5"/>
<dbReference type="PANTHER" id="PTHR46552">
    <property type="entry name" value="NADH-UBIQUINONE OXIDOREDUCTASE CHAIN 2"/>
    <property type="match status" value="1"/>
</dbReference>
<reference evidence="19" key="1">
    <citation type="submission" date="2010-01" db="EMBL/GenBank/DDBJ databases">
        <authorList>
            <person name="Chen H."/>
            <person name="Sundberg P."/>
            <person name="Sun S."/>
        </authorList>
    </citation>
    <scope>NUCLEOTIDE SEQUENCE</scope>
    <source>
        <strain evidence="19">Pp200802</strain>
    </source>
</reference>
<keyword evidence="13 17" id="KW-0830">Ubiquinone</keyword>
<keyword evidence="5" id="KW-0813">Transport</keyword>
<keyword evidence="12 17" id="KW-0520">NAD</keyword>
<keyword evidence="14 17" id="KW-0496">Mitochondrion</keyword>
<accession>E7C1A5</accession>
<evidence type="ECO:0000256" key="11">
    <source>
        <dbReference type="ARBA" id="ARBA00022989"/>
    </source>
</evidence>
<dbReference type="EC" id="7.1.1.2" evidence="3 17"/>
<evidence type="ECO:0000256" key="12">
    <source>
        <dbReference type="ARBA" id="ARBA00023027"/>
    </source>
</evidence>
<dbReference type="Pfam" id="PF00361">
    <property type="entry name" value="Proton_antipo_M"/>
    <property type="match status" value="1"/>
</dbReference>
<evidence type="ECO:0000256" key="7">
    <source>
        <dbReference type="ARBA" id="ARBA00022692"/>
    </source>
</evidence>
<evidence type="ECO:0000256" key="9">
    <source>
        <dbReference type="ARBA" id="ARBA00022967"/>
    </source>
</evidence>
<keyword evidence="7 17" id="KW-0812">Transmembrane</keyword>
<evidence type="ECO:0000313" key="19">
    <source>
        <dbReference type="EMBL" id="ADD62165.1"/>
    </source>
</evidence>
<sequence length="330" mass="38536">MVFPFFFLMSFLVFLGSMLSISSCSWFGVWSGLELNMLCFLPIVMNFSSFMGVESVVKYFLIQSFGSVGVLMGGLFEDSFIFHFFDFFFFFLCLSLFLKVGVFPFHWWLPGVLSGLNWLGVIFLSTWQKLAPILVFSSFGSCGFFFLLICVFSSFVGGVSGIGQTSVRTILAFSSIGHAGWIFSLFCVSWFFGFVYFFIYFISTFFLVFFFWCMDYYRVSQVFSFSLINCFFFYLRSFCIWYSSFFGVFSKLFGFIAFSSLSFGFFFLLILILGSLFSLYFYLGLFFTCFFFFFTFLENIQSKFYLLLFFSLFSIFVSFSIFLLIIFFIC</sequence>
<evidence type="ECO:0000256" key="10">
    <source>
        <dbReference type="ARBA" id="ARBA00022982"/>
    </source>
</evidence>
<comment type="catalytic activity">
    <reaction evidence="16 17">
        <text>a ubiquinone + NADH + 5 H(+)(in) = a ubiquinol + NAD(+) + 4 H(+)(out)</text>
        <dbReference type="Rhea" id="RHEA:29091"/>
        <dbReference type="Rhea" id="RHEA-COMP:9565"/>
        <dbReference type="Rhea" id="RHEA-COMP:9566"/>
        <dbReference type="ChEBI" id="CHEBI:15378"/>
        <dbReference type="ChEBI" id="CHEBI:16389"/>
        <dbReference type="ChEBI" id="CHEBI:17976"/>
        <dbReference type="ChEBI" id="CHEBI:57540"/>
        <dbReference type="ChEBI" id="CHEBI:57945"/>
        <dbReference type="EC" id="7.1.1.2"/>
    </reaction>
</comment>
<evidence type="ECO:0000256" key="16">
    <source>
        <dbReference type="ARBA" id="ARBA00049551"/>
    </source>
</evidence>
<dbReference type="PRINTS" id="PR01436">
    <property type="entry name" value="NADHDHGNASE2"/>
</dbReference>
<dbReference type="RefSeq" id="YP_004123332.1">
    <property type="nucleotide sequence ID" value="NC_014865.1"/>
</dbReference>
<dbReference type="CTD" id="4536"/>
<dbReference type="EMBL" id="GU564481">
    <property type="protein sequence ID" value="ADD62165.1"/>
    <property type="molecule type" value="Genomic_DNA"/>
</dbReference>
<keyword evidence="15 17" id="KW-0472">Membrane</keyword>
<name>E7C1A5_9BILA</name>
<gene>
    <name evidence="19" type="primary">ND2</name>
</gene>
<dbReference type="GO" id="GO:0006120">
    <property type="term" value="P:mitochondrial electron transport, NADH to ubiquinone"/>
    <property type="evidence" value="ECO:0007669"/>
    <property type="project" value="InterPro"/>
</dbReference>
<dbReference type="GO" id="GO:0005743">
    <property type="term" value="C:mitochondrial inner membrane"/>
    <property type="evidence" value="ECO:0007669"/>
    <property type="project" value="UniProtKB-SubCell"/>
</dbReference>
<feature type="transmembrane region" description="Helical" evidence="17">
    <location>
        <begin position="6"/>
        <end position="30"/>
    </location>
</feature>
<evidence type="ECO:0000256" key="8">
    <source>
        <dbReference type="ARBA" id="ARBA00022792"/>
    </source>
</evidence>
<dbReference type="GeneID" id="10079883"/>
<keyword evidence="10 17" id="KW-0249">Electron transport</keyword>
<proteinExistence type="inferred from homology"/>
<dbReference type="GO" id="GO:0008137">
    <property type="term" value="F:NADH dehydrogenase (ubiquinone) activity"/>
    <property type="evidence" value="ECO:0007669"/>
    <property type="project" value="UniProtKB-EC"/>
</dbReference>
<organism evidence="19">
    <name type="scientific">Paranemertes cf. peregrina SCS-2010</name>
    <dbReference type="NCBI Taxonomy" id="743461"/>
    <lineage>
        <taxon>Eukaryota</taxon>
        <taxon>Metazoa</taxon>
        <taxon>Spiralia</taxon>
        <taxon>Lophotrochozoa</taxon>
        <taxon>Nemertea</taxon>
        <taxon>Enopla</taxon>
        <taxon>Hoplonemertea</taxon>
        <taxon>Monostilifera</taxon>
        <taxon>Eumonostilifera</taxon>
        <taxon>Emplectonematidae</taxon>
        <taxon>Paranemertes</taxon>
    </lineage>
</organism>
<keyword evidence="9 17" id="KW-1278">Translocase</keyword>
<protein>
    <recommendedName>
        <fullName evidence="4 17">NADH-ubiquinone oxidoreductase chain 2</fullName>
        <ecNumber evidence="3 17">7.1.1.2</ecNumber>
    </recommendedName>
</protein>
<comment type="subcellular location">
    <subcellularLocation>
        <location evidence="1 17">Mitochondrion inner membrane</location>
        <topology evidence="1 17">Multi-pass membrane protein</topology>
    </subcellularLocation>
</comment>
<feature type="domain" description="NADH:quinone oxidoreductase/Mrp antiporter transmembrane" evidence="18">
    <location>
        <begin position="25"/>
        <end position="225"/>
    </location>
</feature>
<evidence type="ECO:0000256" key="13">
    <source>
        <dbReference type="ARBA" id="ARBA00023075"/>
    </source>
</evidence>
<evidence type="ECO:0000256" key="4">
    <source>
        <dbReference type="ARBA" id="ARBA00021008"/>
    </source>
</evidence>
<geneLocation type="mitochondrion" evidence="19"/>
<keyword evidence="6 17" id="KW-0679">Respiratory chain</keyword>
<evidence type="ECO:0000256" key="6">
    <source>
        <dbReference type="ARBA" id="ARBA00022660"/>
    </source>
</evidence>